<sequence length="390" mass="40849">MWGYLTLFSLIFLDFLTQPSLAAEWDASNFPNPTAGQFKQCNMRTTANICDPDGVLDEQTRYRLDHELKQLESRTRQNYGSFCDKKGVTAAMAIARHVRGGSEQAVEQMANDMLQKWTLDSQCKKAVVFVVSTDDQKFWVARDDKVPVYANEFTQLFQAQKSNFQHSNYQAALAGIIQGTWEKALSKAGSPRQPNRGGNNPQGGQGQGGFGGQGGGGQGGGGKGMSMPSFKIPGWFWLALFGLVIPLLCCCCCLYCCCCRGKGGARNQQRNQVPTDPGMGGGGVPQQPRGGGGSSMFSNILSSAGGAGVGSMLGRLLSGGGNRGGGGMGGGGNQGFAMGGGGNRGYGYNGGGGGNAYPDSPVYDDNNGQGGGGLYPSREVKDRGGGGSWA</sequence>
<accession>A0A9P1IX17</accession>
<feature type="chain" id="PRO_5040439749" description="TPM domain-containing protein" evidence="3">
    <location>
        <begin position="23"/>
        <end position="390"/>
    </location>
</feature>
<evidence type="ECO:0000256" key="1">
    <source>
        <dbReference type="SAM" id="MobiDB-lite"/>
    </source>
</evidence>
<proteinExistence type="predicted"/>
<feature type="region of interest" description="Disordered" evidence="1">
    <location>
        <begin position="264"/>
        <end position="297"/>
    </location>
</feature>
<keyword evidence="3" id="KW-0732">Signal</keyword>
<keyword evidence="2" id="KW-0472">Membrane</keyword>
<organism evidence="4 5">
    <name type="scientific">Caenorhabditis angaria</name>
    <dbReference type="NCBI Taxonomy" id="860376"/>
    <lineage>
        <taxon>Eukaryota</taxon>
        <taxon>Metazoa</taxon>
        <taxon>Ecdysozoa</taxon>
        <taxon>Nematoda</taxon>
        <taxon>Chromadorea</taxon>
        <taxon>Rhabditida</taxon>
        <taxon>Rhabditina</taxon>
        <taxon>Rhabditomorpha</taxon>
        <taxon>Rhabditoidea</taxon>
        <taxon>Rhabditidae</taxon>
        <taxon>Peloderinae</taxon>
        <taxon>Caenorhabditis</taxon>
    </lineage>
</organism>
<name>A0A9P1IX17_9PELO</name>
<feature type="compositionally biased region" description="Gly residues" evidence="1">
    <location>
        <begin position="200"/>
        <end position="224"/>
    </location>
</feature>
<dbReference type="Gene3D" id="3.10.310.50">
    <property type="match status" value="1"/>
</dbReference>
<protein>
    <recommendedName>
        <fullName evidence="6">TPM domain-containing protein</fullName>
    </recommendedName>
</protein>
<dbReference type="AlphaFoldDB" id="A0A9P1IX17"/>
<keyword evidence="5" id="KW-1185">Reference proteome</keyword>
<evidence type="ECO:0008006" key="6">
    <source>
        <dbReference type="Google" id="ProtNLM"/>
    </source>
</evidence>
<keyword evidence="2" id="KW-0812">Transmembrane</keyword>
<evidence type="ECO:0000313" key="5">
    <source>
        <dbReference type="Proteomes" id="UP001152747"/>
    </source>
</evidence>
<dbReference type="Proteomes" id="UP001152747">
    <property type="component" value="Unassembled WGS sequence"/>
</dbReference>
<gene>
    <name evidence="4" type="ORF">CAMP_LOCUS15283</name>
</gene>
<feature type="signal peptide" evidence="3">
    <location>
        <begin position="1"/>
        <end position="22"/>
    </location>
</feature>
<comment type="caution">
    <text evidence="4">The sequence shown here is derived from an EMBL/GenBank/DDBJ whole genome shotgun (WGS) entry which is preliminary data.</text>
</comment>
<dbReference type="Pfam" id="PF17175">
    <property type="entry name" value="MOLO1"/>
    <property type="match status" value="1"/>
</dbReference>
<reference evidence="4" key="1">
    <citation type="submission" date="2022-11" db="EMBL/GenBank/DDBJ databases">
        <authorList>
            <person name="Kikuchi T."/>
        </authorList>
    </citation>
    <scope>NUCLEOTIDE SEQUENCE</scope>
    <source>
        <strain evidence="4">PS1010</strain>
    </source>
</reference>
<feature type="transmembrane region" description="Helical" evidence="2">
    <location>
        <begin position="235"/>
        <end position="258"/>
    </location>
</feature>
<evidence type="ECO:0000256" key="3">
    <source>
        <dbReference type="SAM" id="SignalP"/>
    </source>
</evidence>
<dbReference type="PANTHER" id="PTHR33748">
    <property type="entry name" value="PROTEIN CBG04600"/>
    <property type="match status" value="1"/>
</dbReference>
<feature type="region of interest" description="Disordered" evidence="1">
    <location>
        <begin position="185"/>
        <end position="224"/>
    </location>
</feature>
<feature type="compositionally biased region" description="Gly residues" evidence="1">
    <location>
        <begin position="278"/>
        <end position="294"/>
    </location>
</feature>
<evidence type="ECO:0000313" key="4">
    <source>
        <dbReference type="EMBL" id="CAI5452646.1"/>
    </source>
</evidence>
<dbReference type="GO" id="GO:0005892">
    <property type="term" value="C:acetylcholine-gated channel complex"/>
    <property type="evidence" value="ECO:0007669"/>
    <property type="project" value="InterPro"/>
</dbReference>
<dbReference type="InterPro" id="IPR033438">
    <property type="entry name" value="MOLO1"/>
</dbReference>
<dbReference type="OrthoDB" id="5813772at2759"/>
<keyword evidence="2" id="KW-1133">Transmembrane helix</keyword>
<dbReference type="PANTHER" id="PTHR33748:SF6">
    <property type="entry name" value="TPM_PHOSPHATASE DOMAIN-CONTAINING PROTEIN"/>
    <property type="match status" value="1"/>
</dbReference>
<feature type="region of interest" description="Disordered" evidence="1">
    <location>
        <begin position="349"/>
        <end position="390"/>
    </location>
</feature>
<dbReference type="EMBL" id="CANHGI010000005">
    <property type="protein sequence ID" value="CAI5452646.1"/>
    <property type="molecule type" value="Genomic_DNA"/>
</dbReference>
<evidence type="ECO:0000256" key="2">
    <source>
        <dbReference type="SAM" id="Phobius"/>
    </source>
</evidence>